<feature type="active site" description="Glycyl thioester intermediate" evidence="7">
    <location>
        <position position="803"/>
    </location>
</feature>
<keyword evidence="10" id="KW-1185">Reference proteome</keyword>
<evidence type="ECO:0000256" key="2">
    <source>
        <dbReference type="ARBA" id="ARBA00004496"/>
    </source>
</evidence>
<dbReference type="InterPro" id="IPR044611">
    <property type="entry name" value="E3A/B/C-like"/>
</dbReference>
<sequence>MEIDEEKKAAARKLIQKYYYQLTVGCGNIQCENEHCASSGKVPKLSANQAAAQGLVLFTRKAKLCNIDPSEAALTYAMDHDIDGPLTGKKGKSGVTHSIFSSPARPLTESYMQELVGTCKETERYSPLIRILGMVYSDPILLANSFTLSIESNVQSIKEEMRSMETEKDEDTISIASSYPDCDSMEADHQRKYEVTVDLESLRRAYQCLMQVDPDIFEGALIHGIRSLSDNLVVDLQLTAGAPETTNVLNIIVILCDLPVIGQGEYLERAVPAIAKVVGLLCPTAAASLVRFFANQSPQYLRNLVQTLQQLISLRVLSGNFSESILPNDDKEIVACTKMLKLLYFANVLDNCPTATVEDHEDWYVFSRAARSSERQVPPPENLGKELGISVNLCRKGKIPLSEFYNEPLSDIVEMDKEFSYFLSISNGPSYEKFSFLRHGFILTTATKVLGLYFDSRIRMASEQRLSYIASMMAGQPTTPYCIFQVRRDHIVDDALANVEMIANERPDDLKKQLVVDFEGEQGVDEGGLSKEFFQLLIEQLFNPDFAMFIWRSESRTHWFNPTAFENDANFTLVGILFGLAIYNTVILDVRFPSVVYRKLLDAKGTFEDLEDFDPVLFRTLSEMLEYPGDDFDDIYMMTFRVAYTDIFGSTLFHDLKPNGDEVPVTKDNKKEFVDLYADFLLNGSIATQFKAFAKGFKLIASESPLSQFFRPDELEELVCGSPEFDFTALESSAEYDNGYTRNSDVIKNFWSVLHSLDDEGKRQFLQFTTGSDRVPVGGMSKLKLMIARNGPDTDRLPTAHTCFNVLLLPEYVSKEKLRDRLLKAISYAKGFGLQ</sequence>
<dbReference type="InterPro" id="IPR042556">
    <property type="entry name" value="AZUL_sf"/>
</dbReference>
<dbReference type="PANTHER" id="PTHR45700:SF8">
    <property type="entry name" value="HECT-TYPE E3 UBIQUITIN TRANSFERASE"/>
    <property type="match status" value="1"/>
</dbReference>
<protein>
    <recommendedName>
        <fullName evidence="3">HECT-type E3 ubiquitin transferase</fullName>
        <ecNumber evidence="3">2.3.2.26</ecNumber>
    </recommendedName>
</protein>
<dbReference type="SMART" id="SM00119">
    <property type="entry name" value="HECTc"/>
    <property type="match status" value="1"/>
</dbReference>
<comment type="catalytic activity">
    <reaction evidence="1">
        <text>S-ubiquitinyl-[E2 ubiquitin-conjugating enzyme]-L-cysteine + [acceptor protein]-L-lysine = [E2 ubiquitin-conjugating enzyme]-L-cysteine + N(6)-ubiquitinyl-[acceptor protein]-L-lysine.</text>
        <dbReference type="EC" id="2.3.2.26"/>
    </reaction>
</comment>
<dbReference type="Pfam" id="PF00632">
    <property type="entry name" value="HECT"/>
    <property type="match status" value="1"/>
</dbReference>
<dbReference type="EMBL" id="JAVRJZ010000012">
    <property type="protein sequence ID" value="KAK2715686.1"/>
    <property type="molecule type" value="Genomic_DNA"/>
</dbReference>
<dbReference type="GO" id="GO:0005737">
    <property type="term" value="C:cytoplasm"/>
    <property type="evidence" value="ECO:0007669"/>
    <property type="project" value="UniProtKB-SubCell"/>
</dbReference>
<evidence type="ECO:0000313" key="9">
    <source>
        <dbReference type="EMBL" id="KAK2715686.1"/>
    </source>
</evidence>
<dbReference type="EC" id="2.3.2.26" evidence="3"/>
<name>A0AA88HWX8_ARTSF</name>
<dbReference type="Proteomes" id="UP001187531">
    <property type="component" value="Unassembled WGS sequence"/>
</dbReference>
<evidence type="ECO:0000256" key="1">
    <source>
        <dbReference type="ARBA" id="ARBA00000885"/>
    </source>
</evidence>
<dbReference type="FunFam" id="3.30.2410.10:FF:000003">
    <property type="entry name" value="probable E3 ubiquitin-protein ligase HERC4 isoform X1"/>
    <property type="match status" value="1"/>
</dbReference>
<dbReference type="Gene3D" id="3.90.1750.10">
    <property type="entry name" value="Hect, E3 ligase catalytic domains"/>
    <property type="match status" value="1"/>
</dbReference>
<comment type="caution">
    <text evidence="9">The sequence shown here is derived from an EMBL/GenBank/DDBJ whole genome shotgun (WGS) entry which is preliminary data.</text>
</comment>
<dbReference type="Gene3D" id="3.30.2410.10">
    <property type="entry name" value="Hect, E3 ligase catalytic domain"/>
    <property type="match status" value="1"/>
</dbReference>
<evidence type="ECO:0000256" key="5">
    <source>
        <dbReference type="ARBA" id="ARBA00022679"/>
    </source>
</evidence>
<dbReference type="Gene3D" id="6.10.130.10">
    <property type="entry name" value="Ubiquitin-protein ligase E3A, N-terminal zinc-binding domain (AZUL)"/>
    <property type="match status" value="1"/>
</dbReference>
<reference evidence="9" key="1">
    <citation type="submission" date="2023-07" db="EMBL/GenBank/DDBJ databases">
        <title>Chromosome-level genome assembly of Artemia franciscana.</title>
        <authorList>
            <person name="Jo E."/>
        </authorList>
    </citation>
    <scope>NUCLEOTIDE SEQUENCE</scope>
    <source>
        <tissue evidence="9">Whole body</tissue>
    </source>
</reference>
<keyword evidence="5" id="KW-0808">Transferase</keyword>
<evidence type="ECO:0000256" key="6">
    <source>
        <dbReference type="ARBA" id="ARBA00022786"/>
    </source>
</evidence>
<dbReference type="Gene3D" id="3.30.2160.10">
    <property type="entry name" value="Hect, E3 ligase catalytic domain"/>
    <property type="match status" value="1"/>
</dbReference>
<dbReference type="PANTHER" id="PTHR45700">
    <property type="entry name" value="UBIQUITIN-PROTEIN LIGASE E3C"/>
    <property type="match status" value="1"/>
</dbReference>
<comment type="subcellular location">
    <subcellularLocation>
        <location evidence="2">Cytoplasm</location>
    </subcellularLocation>
</comment>
<gene>
    <name evidence="9" type="ORF">QYM36_010305</name>
</gene>
<dbReference type="EMBL" id="JAVRJZ010000012">
    <property type="protein sequence ID" value="KAK2715685.1"/>
    <property type="molecule type" value="Genomic_DNA"/>
</dbReference>
<keyword evidence="6 7" id="KW-0833">Ubl conjugation pathway</keyword>
<evidence type="ECO:0000256" key="7">
    <source>
        <dbReference type="PROSITE-ProRule" id="PRU00104"/>
    </source>
</evidence>
<dbReference type="GO" id="GO:0061630">
    <property type="term" value="F:ubiquitin protein ligase activity"/>
    <property type="evidence" value="ECO:0007669"/>
    <property type="project" value="UniProtKB-EC"/>
</dbReference>
<evidence type="ECO:0000313" key="10">
    <source>
        <dbReference type="Proteomes" id="UP001187531"/>
    </source>
</evidence>
<dbReference type="GO" id="GO:0009966">
    <property type="term" value="P:regulation of signal transduction"/>
    <property type="evidence" value="ECO:0007669"/>
    <property type="project" value="UniProtKB-ARBA"/>
</dbReference>
<dbReference type="InterPro" id="IPR035983">
    <property type="entry name" value="Hect_E3_ubiquitin_ligase"/>
</dbReference>
<dbReference type="CDD" id="cd00078">
    <property type="entry name" value="HECTc"/>
    <property type="match status" value="1"/>
</dbReference>
<proteinExistence type="predicted"/>
<keyword evidence="4" id="KW-0963">Cytoplasm</keyword>
<dbReference type="GO" id="GO:0000209">
    <property type="term" value="P:protein polyubiquitination"/>
    <property type="evidence" value="ECO:0007669"/>
    <property type="project" value="InterPro"/>
</dbReference>
<dbReference type="FunFam" id="3.30.2160.10:FF:000004">
    <property type="entry name" value="probable E3 ubiquitin-protein ligase HERC4 isoform X1"/>
    <property type="match status" value="1"/>
</dbReference>
<evidence type="ECO:0000256" key="3">
    <source>
        <dbReference type="ARBA" id="ARBA00012485"/>
    </source>
</evidence>
<evidence type="ECO:0000256" key="4">
    <source>
        <dbReference type="ARBA" id="ARBA00022490"/>
    </source>
</evidence>
<dbReference type="PROSITE" id="PS50237">
    <property type="entry name" value="HECT"/>
    <property type="match status" value="1"/>
</dbReference>
<dbReference type="InterPro" id="IPR032353">
    <property type="entry name" value="AZUL"/>
</dbReference>
<dbReference type="AlphaFoldDB" id="A0AA88HWX8"/>
<evidence type="ECO:0000259" key="8">
    <source>
        <dbReference type="PROSITE" id="PS50237"/>
    </source>
</evidence>
<dbReference type="InterPro" id="IPR000569">
    <property type="entry name" value="HECT_dom"/>
</dbReference>
<dbReference type="SUPFAM" id="SSF56204">
    <property type="entry name" value="Hect, E3 ligase catalytic domain"/>
    <property type="match status" value="1"/>
</dbReference>
<accession>A0AA88HWX8</accession>
<feature type="domain" description="HECT" evidence="8">
    <location>
        <begin position="506"/>
        <end position="835"/>
    </location>
</feature>
<dbReference type="Pfam" id="PF16558">
    <property type="entry name" value="AZUL"/>
    <property type="match status" value="1"/>
</dbReference>
<organism evidence="9 10">
    <name type="scientific">Artemia franciscana</name>
    <name type="common">Brine shrimp</name>
    <name type="synonym">Artemia sanfranciscana</name>
    <dbReference type="NCBI Taxonomy" id="6661"/>
    <lineage>
        <taxon>Eukaryota</taxon>
        <taxon>Metazoa</taxon>
        <taxon>Ecdysozoa</taxon>
        <taxon>Arthropoda</taxon>
        <taxon>Crustacea</taxon>
        <taxon>Branchiopoda</taxon>
        <taxon>Anostraca</taxon>
        <taxon>Artemiidae</taxon>
        <taxon>Artemia</taxon>
    </lineage>
</organism>